<comment type="caution">
    <text evidence="1">The sequence shown here is derived from an EMBL/GenBank/DDBJ whole genome shotgun (WGS) entry which is preliminary data.</text>
</comment>
<protein>
    <submittedName>
        <fullName evidence="1">Uncharacterized protein</fullName>
    </submittedName>
</protein>
<dbReference type="EMBL" id="QOIL01000003">
    <property type="protein sequence ID" value="RCG31989.1"/>
    <property type="molecule type" value="Genomic_DNA"/>
</dbReference>
<evidence type="ECO:0000313" key="2">
    <source>
        <dbReference type="Proteomes" id="UP000253094"/>
    </source>
</evidence>
<sequence length="178" mass="19256">MELKIDDILGQIQLPQKSVPLCLRADLQARFDSLERELRAAQRAPEQDSLAGMGAAAREIATQIEATRAEMQRHTVEFRLQALPQKQWSDLLKKHPPRKGNKDDDMADYNVGTFPVAALAACSVSPEMTEEDAGRLVDAITNGQWARLNMALGELNNGGAEVPFSAAASALAGGTQTS</sequence>
<evidence type="ECO:0000313" key="1">
    <source>
        <dbReference type="EMBL" id="RCG31989.1"/>
    </source>
</evidence>
<gene>
    <name evidence="1" type="ORF">DQ384_05455</name>
</gene>
<dbReference type="Proteomes" id="UP000253094">
    <property type="component" value="Unassembled WGS sequence"/>
</dbReference>
<organism evidence="1 2">
    <name type="scientific">Sphaerisporangium album</name>
    <dbReference type="NCBI Taxonomy" id="509200"/>
    <lineage>
        <taxon>Bacteria</taxon>
        <taxon>Bacillati</taxon>
        <taxon>Actinomycetota</taxon>
        <taxon>Actinomycetes</taxon>
        <taxon>Streptosporangiales</taxon>
        <taxon>Streptosporangiaceae</taxon>
        <taxon>Sphaerisporangium</taxon>
    </lineage>
</organism>
<accession>A0A367FQ05</accession>
<dbReference type="OrthoDB" id="4227082at2"/>
<dbReference type="RefSeq" id="WP_114027604.1">
    <property type="nucleotide sequence ID" value="NZ_QOIL01000003.1"/>
</dbReference>
<keyword evidence="2" id="KW-1185">Reference proteome</keyword>
<dbReference type="AlphaFoldDB" id="A0A367FQ05"/>
<name>A0A367FQ05_9ACTN</name>
<reference evidence="1 2" key="1">
    <citation type="submission" date="2018-06" db="EMBL/GenBank/DDBJ databases">
        <title>Sphaerisporangium craniellae sp. nov., isolated from a marine sponge in the South China Sea.</title>
        <authorList>
            <person name="Li L."/>
        </authorList>
    </citation>
    <scope>NUCLEOTIDE SEQUENCE [LARGE SCALE GENOMIC DNA]</scope>
    <source>
        <strain evidence="1 2">CCTCC AA 208026</strain>
    </source>
</reference>
<proteinExistence type="predicted"/>